<name>A0ACB9DT89_CICIN</name>
<protein>
    <submittedName>
        <fullName evidence="1">Uncharacterized protein</fullName>
    </submittedName>
</protein>
<organism evidence="1 2">
    <name type="scientific">Cichorium intybus</name>
    <name type="common">Chicory</name>
    <dbReference type="NCBI Taxonomy" id="13427"/>
    <lineage>
        <taxon>Eukaryota</taxon>
        <taxon>Viridiplantae</taxon>
        <taxon>Streptophyta</taxon>
        <taxon>Embryophyta</taxon>
        <taxon>Tracheophyta</taxon>
        <taxon>Spermatophyta</taxon>
        <taxon>Magnoliopsida</taxon>
        <taxon>eudicotyledons</taxon>
        <taxon>Gunneridae</taxon>
        <taxon>Pentapetalae</taxon>
        <taxon>asterids</taxon>
        <taxon>campanulids</taxon>
        <taxon>Asterales</taxon>
        <taxon>Asteraceae</taxon>
        <taxon>Cichorioideae</taxon>
        <taxon>Cichorieae</taxon>
        <taxon>Cichoriinae</taxon>
        <taxon>Cichorium</taxon>
    </lineage>
</organism>
<evidence type="ECO:0000313" key="1">
    <source>
        <dbReference type="EMBL" id="KAI3749660.1"/>
    </source>
</evidence>
<keyword evidence="2" id="KW-1185">Reference proteome</keyword>
<evidence type="ECO:0000313" key="2">
    <source>
        <dbReference type="Proteomes" id="UP001055811"/>
    </source>
</evidence>
<sequence>MLRRMPRRPKMKRRGDPSQQNIQSTAKFKKIGVFSLAQIVCTHDIIKGAIRMKRRIQQHKLKCHLEEVQEVEELEVVEEYKEGHENDDMQRNEYDDVLTQEDVYVTRHGDNFVEEMFMGQMQENIGVSMKLPPTRI</sequence>
<comment type="caution">
    <text evidence="1">The sequence shown here is derived from an EMBL/GenBank/DDBJ whole genome shotgun (WGS) entry which is preliminary data.</text>
</comment>
<accession>A0ACB9DT89</accession>
<proteinExistence type="predicted"/>
<reference evidence="1 2" key="2">
    <citation type="journal article" date="2022" name="Mol. Ecol. Resour.">
        <title>The genomes of chicory, endive, great burdock and yacon provide insights into Asteraceae paleo-polyploidization history and plant inulin production.</title>
        <authorList>
            <person name="Fan W."/>
            <person name="Wang S."/>
            <person name="Wang H."/>
            <person name="Wang A."/>
            <person name="Jiang F."/>
            <person name="Liu H."/>
            <person name="Zhao H."/>
            <person name="Xu D."/>
            <person name="Zhang Y."/>
        </authorList>
    </citation>
    <scope>NUCLEOTIDE SEQUENCE [LARGE SCALE GENOMIC DNA]</scope>
    <source>
        <strain evidence="2">cv. Punajuju</strain>
        <tissue evidence="1">Leaves</tissue>
    </source>
</reference>
<gene>
    <name evidence="1" type="ORF">L2E82_20276</name>
</gene>
<reference evidence="2" key="1">
    <citation type="journal article" date="2022" name="Mol. Ecol. Resour.">
        <title>The genomes of chicory, endive, great burdock and yacon provide insights into Asteraceae palaeo-polyploidization history and plant inulin production.</title>
        <authorList>
            <person name="Fan W."/>
            <person name="Wang S."/>
            <person name="Wang H."/>
            <person name="Wang A."/>
            <person name="Jiang F."/>
            <person name="Liu H."/>
            <person name="Zhao H."/>
            <person name="Xu D."/>
            <person name="Zhang Y."/>
        </authorList>
    </citation>
    <scope>NUCLEOTIDE SEQUENCE [LARGE SCALE GENOMIC DNA]</scope>
    <source>
        <strain evidence="2">cv. Punajuju</strain>
    </source>
</reference>
<dbReference type="Proteomes" id="UP001055811">
    <property type="component" value="Linkage Group LG04"/>
</dbReference>
<dbReference type="EMBL" id="CM042012">
    <property type="protein sequence ID" value="KAI3749660.1"/>
    <property type="molecule type" value="Genomic_DNA"/>
</dbReference>